<dbReference type="Gene3D" id="3.40.50.300">
    <property type="entry name" value="P-loop containing nucleotide triphosphate hydrolases"/>
    <property type="match status" value="1"/>
</dbReference>
<accession>A0A7W6ECY4</accession>
<feature type="region of interest" description="Disordered" evidence="5">
    <location>
        <begin position="1"/>
        <end position="24"/>
    </location>
</feature>
<comment type="similarity">
    <text evidence="1">Belongs to the cytidine and deoxycytidylate deaminase family.</text>
</comment>
<dbReference type="InterPro" id="IPR016192">
    <property type="entry name" value="APOBEC/CMP_deaminase_Zn-bd"/>
</dbReference>
<evidence type="ECO:0000313" key="8">
    <source>
        <dbReference type="Proteomes" id="UP000542776"/>
    </source>
</evidence>
<evidence type="ECO:0000259" key="6">
    <source>
        <dbReference type="PROSITE" id="PS51747"/>
    </source>
</evidence>
<dbReference type="PANTHER" id="PTHR11086:SF18">
    <property type="entry name" value="DEOXYCYTIDYLATE DEAMINASE"/>
    <property type="match status" value="1"/>
</dbReference>
<keyword evidence="4" id="KW-0862">Zinc</keyword>
<feature type="domain" description="CMP/dCMP-type deaminase" evidence="6">
    <location>
        <begin position="247"/>
        <end position="419"/>
    </location>
</feature>
<evidence type="ECO:0000256" key="5">
    <source>
        <dbReference type="SAM" id="MobiDB-lite"/>
    </source>
</evidence>
<dbReference type="InterPro" id="IPR002125">
    <property type="entry name" value="CMP_dCMP_dom"/>
</dbReference>
<keyword evidence="2" id="KW-0479">Metal-binding</keyword>
<dbReference type="PROSITE" id="PS00903">
    <property type="entry name" value="CYT_DCMP_DEAMINASES_1"/>
    <property type="match status" value="1"/>
</dbReference>
<dbReference type="GO" id="GO:0008270">
    <property type="term" value="F:zinc ion binding"/>
    <property type="evidence" value="ECO:0007669"/>
    <property type="project" value="InterPro"/>
</dbReference>
<dbReference type="GO" id="GO:0004132">
    <property type="term" value="F:dCMP deaminase activity"/>
    <property type="evidence" value="ECO:0007669"/>
    <property type="project" value="TreeGrafter"/>
</dbReference>
<evidence type="ECO:0000256" key="1">
    <source>
        <dbReference type="ARBA" id="ARBA00006576"/>
    </source>
</evidence>
<dbReference type="InterPro" id="IPR027417">
    <property type="entry name" value="P-loop_NTPase"/>
</dbReference>
<name>A0A7W6ECY4_9HYPH</name>
<dbReference type="Pfam" id="PF00383">
    <property type="entry name" value="dCMP_cyt_deam_1"/>
    <property type="match status" value="1"/>
</dbReference>
<dbReference type="GO" id="GO:0005737">
    <property type="term" value="C:cytoplasm"/>
    <property type="evidence" value="ECO:0007669"/>
    <property type="project" value="TreeGrafter"/>
</dbReference>
<dbReference type="NCBIfam" id="NF041025">
    <property type="entry name" value="antiphage_deaminase"/>
    <property type="match status" value="1"/>
</dbReference>
<feature type="compositionally biased region" description="Polar residues" evidence="5">
    <location>
        <begin position="512"/>
        <end position="524"/>
    </location>
</feature>
<proteinExistence type="inferred from homology"/>
<dbReference type="InterPro" id="IPR016193">
    <property type="entry name" value="Cytidine_deaminase-like"/>
</dbReference>
<dbReference type="SUPFAM" id="SSF53927">
    <property type="entry name" value="Cytidine deaminase-like"/>
    <property type="match status" value="1"/>
</dbReference>
<gene>
    <name evidence="7" type="ORF">GGR04_000166</name>
</gene>
<evidence type="ECO:0000256" key="4">
    <source>
        <dbReference type="ARBA" id="ARBA00022833"/>
    </source>
</evidence>
<dbReference type="Proteomes" id="UP000542776">
    <property type="component" value="Unassembled WGS sequence"/>
</dbReference>
<comment type="caution">
    <text evidence="7">The sequence shown here is derived from an EMBL/GenBank/DDBJ whole genome shotgun (WGS) entry which is preliminary data.</text>
</comment>
<organism evidence="7 8">
    <name type="scientific">Aureimonas pseudogalii</name>
    <dbReference type="NCBI Taxonomy" id="1744844"/>
    <lineage>
        <taxon>Bacteria</taxon>
        <taxon>Pseudomonadati</taxon>
        <taxon>Pseudomonadota</taxon>
        <taxon>Alphaproteobacteria</taxon>
        <taxon>Hyphomicrobiales</taxon>
        <taxon>Aurantimonadaceae</taxon>
        <taxon>Aureimonas</taxon>
    </lineage>
</organism>
<dbReference type="AlphaFoldDB" id="A0A7W6ECY4"/>
<feature type="compositionally biased region" description="Low complexity" evidence="5">
    <location>
        <begin position="13"/>
        <end position="22"/>
    </location>
</feature>
<dbReference type="EMBL" id="JACIEK010000001">
    <property type="protein sequence ID" value="MBB3996345.1"/>
    <property type="molecule type" value="Genomic_DNA"/>
</dbReference>
<protein>
    <submittedName>
        <fullName evidence="7">Deoxycytidylate deaminase</fullName>
    </submittedName>
</protein>
<evidence type="ECO:0000313" key="7">
    <source>
        <dbReference type="EMBL" id="MBB3996345.1"/>
    </source>
</evidence>
<dbReference type="PANTHER" id="PTHR11086">
    <property type="entry name" value="DEOXYCYTIDYLATE DEAMINASE-RELATED"/>
    <property type="match status" value="1"/>
</dbReference>
<evidence type="ECO:0000256" key="2">
    <source>
        <dbReference type="ARBA" id="ARBA00022723"/>
    </source>
</evidence>
<reference evidence="7 8" key="1">
    <citation type="submission" date="2020-08" db="EMBL/GenBank/DDBJ databases">
        <title>Genomic Encyclopedia of Type Strains, Phase IV (KMG-IV): sequencing the most valuable type-strain genomes for metagenomic binning, comparative biology and taxonomic classification.</title>
        <authorList>
            <person name="Goeker M."/>
        </authorList>
    </citation>
    <scope>NUCLEOTIDE SEQUENCE [LARGE SCALE GENOMIC DNA]</scope>
    <source>
        <strain evidence="7 8">DSM 102238</strain>
    </source>
</reference>
<feature type="region of interest" description="Disordered" evidence="5">
    <location>
        <begin position="501"/>
        <end position="531"/>
    </location>
</feature>
<dbReference type="PROSITE" id="PS51747">
    <property type="entry name" value="CYT_DCMP_DEAMINASES_2"/>
    <property type="match status" value="1"/>
</dbReference>
<dbReference type="Gene3D" id="3.40.140.10">
    <property type="entry name" value="Cytidine Deaminase, domain 2"/>
    <property type="match status" value="1"/>
</dbReference>
<keyword evidence="3" id="KW-0378">Hydrolase</keyword>
<keyword evidence="8" id="KW-1185">Reference proteome</keyword>
<evidence type="ECO:0000256" key="3">
    <source>
        <dbReference type="ARBA" id="ARBA00022801"/>
    </source>
</evidence>
<sequence>MASATEKLKFYSRRPSSAPSSDAGEERFFNLAERKTAELVIGMVAPVGSGATTTASILSKKLNEDYGYEVDYIKLSKIMQTYSGTATVDAGDPGRVEKLQAIGNQLREKFGNHVLSSIAVDRIYKSREGDDTPRDRRLCTIVDSLKHPEEVELLREVYGDSFWLMGVFAPEKIRIERVESSLGSSSYVEKIKSADFDEGLEHGQSVRKTMSGADVFIRNDQPNEEKLSTSIDRFLRLIFGISVETPSKDEVAMHGAAGAALGSACLSRQVGAVIISATGEVIGRGANDVPRFGGGTYNSDDSSGDHRCFKWKNKICWNDKHKIGIIEQISKGLGSSVNTENVKENIKRSGVQSLIEFSRAVHAEMEAIISVARQGNGGIVGSSLYTTTFPCHSCARHIVASGIDKVLYIEPYPKSLALTLHSDSITMSESEGGKVKFLQYEGVAPGSFNRVFGMFGDRKANGSAIAKNRKEARPVAAPALDSLVSREQIVLANAISESEVVNDDARREASRTIPNVSSPSNSNKEGSKDLF</sequence>
<dbReference type="RefSeq" id="WP_183196909.1">
    <property type="nucleotide sequence ID" value="NZ_JACIEK010000001.1"/>
</dbReference>
<dbReference type="InterPro" id="IPR015517">
    <property type="entry name" value="dCMP_deaminase-rel"/>
</dbReference>